<keyword evidence="3" id="KW-1185">Reference proteome</keyword>
<proteinExistence type="predicted"/>
<evidence type="ECO:0000313" key="3">
    <source>
        <dbReference type="Proteomes" id="UP001642484"/>
    </source>
</evidence>
<evidence type="ECO:0000256" key="1">
    <source>
        <dbReference type="SAM" id="MobiDB-lite"/>
    </source>
</evidence>
<dbReference type="Proteomes" id="UP001642484">
    <property type="component" value="Unassembled WGS sequence"/>
</dbReference>
<sequence>MNAITAVSHLTPDAVWNLRSACFGYQLWARLDANPELGDTAGTVEGNLPMTRAARCESCECFVKCSCLETIFETRRVLRGLRRRKRKQGTAAGSGLVQKLRNSGESDGNFPLKRTYEK</sequence>
<accession>A0ABP0KHN3</accession>
<reference evidence="2 3" key="1">
    <citation type="submission" date="2024-02" db="EMBL/GenBank/DDBJ databases">
        <authorList>
            <person name="Chen Y."/>
            <person name="Shah S."/>
            <person name="Dougan E. K."/>
            <person name="Thang M."/>
            <person name="Chan C."/>
        </authorList>
    </citation>
    <scope>NUCLEOTIDE SEQUENCE [LARGE SCALE GENOMIC DNA]</scope>
</reference>
<name>A0ABP0KHN3_9DINO</name>
<feature type="region of interest" description="Disordered" evidence="1">
    <location>
        <begin position="81"/>
        <end position="118"/>
    </location>
</feature>
<protein>
    <submittedName>
        <fullName evidence="2">Uncharacterized protein</fullName>
    </submittedName>
</protein>
<comment type="caution">
    <text evidence="2">The sequence shown here is derived from an EMBL/GenBank/DDBJ whole genome shotgun (WGS) entry which is preliminary data.</text>
</comment>
<evidence type="ECO:0000313" key="2">
    <source>
        <dbReference type="EMBL" id="CAK9025537.1"/>
    </source>
</evidence>
<dbReference type="EMBL" id="CAXAMN010008546">
    <property type="protein sequence ID" value="CAK9025537.1"/>
    <property type="molecule type" value="Genomic_DNA"/>
</dbReference>
<gene>
    <name evidence="2" type="ORF">CCMP2556_LOCUS16025</name>
</gene>
<organism evidence="2 3">
    <name type="scientific">Durusdinium trenchii</name>
    <dbReference type="NCBI Taxonomy" id="1381693"/>
    <lineage>
        <taxon>Eukaryota</taxon>
        <taxon>Sar</taxon>
        <taxon>Alveolata</taxon>
        <taxon>Dinophyceae</taxon>
        <taxon>Suessiales</taxon>
        <taxon>Symbiodiniaceae</taxon>
        <taxon>Durusdinium</taxon>
    </lineage>
</organism>